<evidence type="ECO:0000256" key="2">
    <source>
        <dbReference type="ARBA" id="ARBA00022679"/>
    </source>
</evidence>
<sequence length="234" mass="25228">MTAAVDEVHLWHFRLDLPPGAYLALLDPRERARHAARPRGPGRDRYAVAHGTKRLILGSRLGLPPARVPLRVGRWGKPEVAGSGLRFSLAHSGDRALLGVCGHREIGVDVERPRSGLDPVRFAARWFRPEEAARVAEAGPADRWGEFLRLWTRKEACVKAAGGRLAQSLTLPVGHGPHTVADPSGRLPGSWWVDDVQGPEDCTAAVALAGTAPFRPVPHAWEPVTRGPGCGPPG</sequence>
<feature type="domain" description="4'-phosphopantetheinyl transferase" evidence="3">
    <location>
        <begin position="106"/>
        <end position="169"/>
    </location>
</feature>
<dbReference type="OrthoDB" id="190168at2"/>
<dbReference type="AlphaFoldDB" id="A0A1D8FX21"/>
<dbReference type="GO" id="GO:0000287">
    <property type="term" value="F:magnesium ion binding"/>
    <property type="evidence" value="ECO:0007669"/>
    <property type="project" value="InterPro"/>
</dbReference>
<dbReference type="GO" id="GO:0008897">
    <property type="term" value="F:holo-[acyl-carrier-protein] synthase activity"/>
    <property type="evidence" value="ECO:0007669"/>
    <property type="project" value="InterPro"/>
</dbReference>
<dbReference type="KEGG" id="srn:A4G23_00476"/>
<dbReference type="PATRIC" id="fig|285473.5.peg.518"/>
<dbReference type="RefSeq" id="WP_069975419.1">
    <property type="nucleotide sequence ID" value="NZ_CP017316.1"/>
</dbReference>
<organism evidence="4 5">
    <name type="scientific">Streptomyces rubrolavendulae</name>
    <dbReference type="NCBI Taxonomy" id="285473"/>
    <lineage>
        <taxon>Bacteria</taxon>
        <taxon>Bacillati</taxon>
        <taxon>Actinomycetota</taxon>
        <taxon>Actinomycetes</taxon>
        <taxon>Kitasatosporales</taxon>
        <taxon>Streptomycetaceae</taxon>
        <taxon>Streptomyces</taxon>
    </lineage>
</organism>
<dbReference type="STRING" id="285473.A4G23_00476"/>
<dbReference type="InterPro" id="IPR050559">
    <property type="entry name" value="P-Pant_transferase_sf"/>
</dbReference>
<dbReference type="GO" id="GO:0019878">
    <property type="term" value="P:lysine biosynthetic process via aminoadipic acid"/>
    <property type="evidence" value="ECO:0007669"/>
    <property type="project" value="TreeGrafter"/>
</dbReference>
<name>A0A1D8FX21_9ACTN</name>
<keyword evidence="5" id="KW-1185">Reference proteome</keyword>
<comment type="similarity">
    <text evidence="1">Belongs to the P-Pant transferase superfamily. Gsp/Sfp/HetI/AcpT family.</text>
</comment>
<dbReference type="InterPro" id="IPR037143">
    <property type="entry name" value="4-PPantetheinyl_Trfase_dom_sf"/>
</dbReference>
<protein>
    <submittedName>
        <fullName evidence="4">Holo-(Acyl carrier protein) synthase 2</fullName>
    </submittedName>
</protein>
<evidence type="ECO:0000256" key="1">
    <source>
        <dbReference type="ARBA" id="ARBA00010990"/>
    </source>
</evidence>
<dbReference type="SUPFAM" id="SSF56214">
    <property type="entry name" value="4'-phosphopantetheinyl transferase"/>
    <property type="match status" value="2"/>
</dbReference>
<proteinExistence type="inferred from homology"/>
<gene>
    <name evidence="4" type="ORF">A4G23_00476</name>
</gene>
<dbReference type="Gene3D" id="3.90.470.20">
    <property type="entry name" value="4'-phosphopantetheinyl transferase domain"/>
    <property type="match status" value="2"/>
</dbReference>
<dbReference type="PANTHER" id="PTHR12215">
    <property type="entry name" value="PHOSPHOPANTETHEINE TRANSFERASE"/>
    <property type="match status" value="1"/>
</dbReference>
<reference evidence="4 5" key="1">
    <citation type="submission" date="2016-09" db="EMBL/GenBank/DDBJ databases">
        <title>Streptomyces rubrolavendulae MJM4426 Genome sequencing and assembly.</title>
        <authorList>
            <person name="Kim J.-G."/>
        </authorList>
    </citation>
    <scope>NUCLEOTIDE SEQUENCE [LARGE SCALE GENOMIC DNA]</scope>
    <source>
        <strain evidence="4 5">MJM4426</strain>
    </source>
</reference>
<evidence type="ECO:0000313" key="5">
    <source>
        <dbReference type="Proteomes" id="UP000095349"/>
    </source>
</evidence>
<dbReference type="GeneID" id="33067815"/>
<keyword evidence="2" id="KW-0808">Transferase</keyword>
<dbReference type="InterPro" id="IPR008278">
    <property type="entry name" value="4-PPantetheinyl_Trfase_dom"/>
</dbReference>
<dbReference type="GO" id="GO:0005829">
    <property type="term" value="C:cytosol"/>
    <property type="evidence" value="ECO:0007669"/>
    <property type="project" value="TreeGrafter"/>
</dbReference>
<evidence type="ECO:0000313" key="4">
    <source>
        <dbReference type="EMBL" id="AOT57686.1"/>
    </source>
</evidence>
<dbReference type="PANTHER" id="PTHR12215:SF10">
    <property type="entry name" value="L-AMINOADIPATE-SEMIALDEHYDE DEHYDROGENASE-PHOSPHOPANTETHEINYL TRANSFERASE"/>
    <property type="match status" value="1"/>
</dbReference>
<accession>A0A1D8FX21</accession>
<evidence type="ECO:0000259" key="3">
    <source>
        <dbReference type="Pfam" id="PF01648"/>
    </source>
</evidence>
<dbReference type="EMBL" id="CP017316">
    <property type="protein sequence ID" value="AOT57686.1"/>
    <property type="molecule type" value="Genomic_DNA"/>
</dbReference>
<dbReference type="Pfam" id="PF01648">
    <property type="entry name" value="ACPS"/>
    <property type="match status" value="1"/>
</dbReference>
<dbReference type="Proteomes" id="UP000095349">
    <property type="component" value="Chromosome"/>
</dbReference>